<evidence type="ECO:0000313" key="3">
    <source>
        <dbReference type="Proteomes" id="UP001499947"/>
    </source>
</evidence>
<accession>A0ABP4SJ87</accession>
<dbReference type="InterPro" id="IPR015057">
    <property type="entry name" value="Rv2632c-like"/>
</dbReference>
<proteinExistence type="predicted"/>
<protein>
    <recommendedName>
        <fullName evidence="4">DUF1876 domain-containing protein</fullName>
    </recommendedName>
</protein>
<dbReference type="InterPro" id="IPR038070">
    <property type="entry name" value="Rv2632c-like_sf"/>
</dbReference>
<evidence type="ECO:0000313" key="2">
    <source>
        <dbReference type="EMBL" id="GAA1670811.1"/>
    </source>
</evidence>
<dbReference type="Proteomes" id="UP001499947">
    <property type="component" value="Unassembled WGS sequence"/>
</dbReference>
<comment type="caution">
    <text evidence="2">The sequence shown here is derived from an EMBL/GenBank/DDBJ whole genome shotgun (WGS) entry which is preliminary data.</text>
</comment>
<reference evidence="3" key="1">
    <citation type="journal article" date="2019" name="Int. J. Syst. Evol. Microbiol.">
        <title>The Global Catalogue of Microorganisms (GCM) 10K type strain sequencing project: providing services to taxonomists for standard genome sequencing and annotation.</title>
        <authorList>
            <consortium name="The Broad Institute Genomics Platform"/>
            <consortium name="The Broad Institute Genome Sequencing Center for Infectious Disease"/>
            <person name="Wu L."/>
            <person name="Ma J."/>
        </authorList>
    </citation>
    <scope>NUCLEOTIDE SEQUENCE [LARGE SCALE GENOMIC DNA]</scope>
    <source>
        <strain evidence="3">JCM 13244</strain>
    </source>
</reference>
<name>A0ABP4SJ87_9ACTN</name>
<keyword evidence="3" id="KW-1185">Reference proteome</keyword>
<evidence type="ECO:0008006" key="4">
    <source>
        <dbReference type="Google" id="ProtNLM"/>
    </source>
</evidence>
<organism evidence="2 3">
    <name type="scientific">Streptomyces yatensis</name>
    <dbReference type="NCBI Taxonomy" id="155177"/>
    <lineage>
        <taxon>Bacteria</taxon>
        <taxon>Bacillati</taxon>
        <taxon>Actinomycetota</taxon>
        <taxon>Actinomycetes</taxon>
        <taxon>Kitasatosporales</taxon>
        <taxon>Streptomycetaceae</taxon>
        <taxon>Streptomyces</taxon>
        <taxon>Streptomyces violaceusniger group</taxon>
    </lineage>
</organism>
<feature type="region of interest" description="Disordered" evidence="1">
    <location>
        <begin position="113"/>
        <end position="134"/>
    </location>
</feature>
<gene>
    <name evidence="2" type="ORF">GCM10009680_08250</name>
</gene>
<dbReference type="Gene3D" id="3.30.160.240">
    <property type="entry name" value="Rv1738"/>
    <property type="match status" value="1"/>
</dbReference>
<dbReference type="Pfam" id="PF08962">
    <property type="entry name" value="Rv2632c-like"/>
    <property type="match status" value="1"/>
</dbReference>
<sequence length="134" mass="14595">MVRQEPPLSGSGPMTRGARPPESSHSHRRRPPEDEEQTMSHTVEWRVHLYLSEDEGRTTARVELDTGAAALTGRGLARCNPDDEDVPVIGDELAAARALSDLGQQLVHAAERDLESVGAPPASRRPRPGYGWIA</sequence>
<dbReference type="EMBL" id="BAAALR010000011">
    <property type="protein sequence ID" value="GAA1670811.1"/>
    <property type="molecule type" value="Genomic_DNA"/>
</dbReference>
<dbReference type="SUPFAM" id="SSF143212">
    <property type="entry name" value="Rv2632c-like"/>
    <property type="match status" value="1"/>
</dbReference>
<feature type="region of interest" description="Disordered" evidence="1">
    <location>
        <begin position="1"/>
        <end position="42"/>
    </location>
</feature>
<evidence type="ECO:0000256" key="1">
    <source>
        <dbReference type="SAM" id="MobiDB-lite"/>
    </source>
</evidence>